<proteinExistence type="predicted"/>
<feature type="region of interest" description="Disordered" evidence="1">
    <location>
        <begin position="1397"/>
        <end position="1457"/>
    </location>
</feature>
<feature type="region of interest" description="Disordered" evidence="1">
    <location>
        <begin position="1933"/>
        <end position="1954"/>
    </location>
</feature>
<feature type="compositionally biased region" description="Polar residues" evidence="1">
    <location>
        <begin position="164"/>
        <end position="176"/>
    </location>
</feature>
<feature type="region of interest" description="Disordered" evidence="1">
    <location>
        <begin position="2004"/>
        <end position="2077"/>
    </location>
</feature>
<evidence type="ECO:0000313" key="3">
    <source>
        <dbReference type="EMBL" id="OMJ13978.1"/>
    </source>
</evidence>
<feature type="region of interest" description="Disordered" evidence="1">
    <location>
        <begin position="161"/>
        <end position="181"/>
    </location>
</feature>
<feature type="region of interest" description="Disordered" evidence="1">
    <location>
        <begin position="331"/>
        <end position="392"/>
    </location>
</feature>
<feature type="region of interest" description="Disordered" evidence="1">
    <location>
        <begin position="199"/>
        <end position="234"/>
    </location>
</feature>
<dbReference type="Gene3D" id="3.40.50.10190">
    <property type="entry name" value="BRCT domain"/>
    <property type="match status" value="1"/>
</dbReference>
<feature type="compositionally biased region" description="Polar residues" evidence="1">
    <location>
        <begin position="1762"/>
        <end position="1784"/>
    </location>
</feature>
<feature type="region of interest" description="Disordered" evidence="1">
    <location>
        <begin position="1214"/>
        <end position="1239"/>
    </location>
</feature>
<evidence type="ECO:0000256" key="1">
    <source>
        <dbReference type="SAM" id="MobiDB-lite"/>
    </source>
</evidence>
<feature type="region of interest" description="Disordered" evidence="1">
    <location>
        <begin position="1146"/>
        <end position="1170"/>
    </location>
</feature>
<evidence type="ECO:0000313" key="4">
    <source>
        <dbReference type="Proteomes" id="UP000187283"/>
    </source>
</evidence>
<feature type="region of interest" description="Disordered" evidence="1">
    <location>
        <begin position="2207"/>
        <end position="2248"/>
    </location>
</feature>
<feature type="compositionally biased region" description="Polar residues" evidence="1">
    <location>
        <begin position="199"/>
        <end position="208"/>
    </location>
</feature>
<feature type="domain" description="BRCT" evidence="2">
    <location>
        <begin position="29"/>
        <end position="89"/>
    </location>
</feature>
<feature type="compositionally biased region" description="Polar residues" evidence="1">
    <location>
        <begin position="1745"/>
        <end position="1755"/>
    </location>
</feature>
<dbReference type="InterPro" id="IPR036420">
    <property type="entry name" value="BRCT_dom_sf"/>
</dbReference>
<feature type="compositionally biased region" description="Polar residues" evidence="1">
    <location>
        <begin position="2009"/>
        <end position="2023"/>
    </location>
</feature>
<gene>
    <name evidence="3" type="ORF">AYI70_g8174</name>
</gene>
<feature type="region of interest" description="Disordered" evidence="1">
    <location>
        <begin position="1745"/>
        <end position="1784"/>
    </location>
</feature>
<feature type="compositionally biased region" description="Polar residues" evidence="1">
    <location>
        <begin position="2107"/>
        <end position="2123"/>
    </location>
</feature>
<feature type="compositionally biased region" description="Basic residues" evidence="1">
    <location>
        <begin position="1944"/>
        <end position="1954"/>
    </location>
</feature>
<feature type="compositionally biased region" description="Basic and acidic residues" evidence="1">
    <location>
        <begin position="1214"/>
        <end position="1233"/>
    </location>
</feature>
<dbReference type="OrthoDB" id="5672837at2759"/>
<feature type="compositionally biased region" description="Polar residues" evidence="1">
    <location>
        <begin position="2230"/>
        <end position="2248"/>
    </location>
</feature>
<name>A0A1R1XH94_9FUNG</name>
<dbReference type="Proteomes" id="UP000187283">
    <property type="component" value="Unassembled WGS sequence"/>
</dbReference>
<feature type="compositionally biased region" description="Basic residues" evidence="1">
    <location>
        <begin position="2216"/>
        <end position="2229"/>
    </location>
</feature>
<feature type="compositionally biased region" description="Basic residues" evidence="1">
    <location>
        <begin position="2038"/>
        <end position="2050"/>
    </location>
</feature>
<feature type="compositionally biased region" description="Basic residues" evidence="1">
    <location>
        <begin position="1409"/>
        <end position="1418"/>
    </location>
</feature>
<organism evidence="3 4">
    <name type="scientific">Smittium culicis</name>
    <dbReference type="NCBI Taxonomy" id="133412"/>
    <lineage>
        <taxon>Eukaryota</taxon>
        <taxon>Fungi</taxon>
        <taxon>Fungi incertae sedis</taxon>
        <taxon>Zoopagomycota</taxon>
        <taxon>Kickxellomycotina</taxon>
        <taxon>Harpellomycetes</taxon>
        <taxon>Harpellales</taxon>
        <taxon>Legeriomycetaceae</taxon>
        <taxon>Smittium</taxon>
    </lineage>
</organism>
<feature type="region of interest" description="Disordered" evidence="1">
    <location>
        <begin position="2107"/>
        <end position="2126"/>
    </location>
</feature>
<dbReference type="SUPFAM" id="SSF52113">
    <property type="entry name" value="BRCT domain"/>
    <property type="match status" value="1"/>
</dbReference>
<dbReference type="Pfam" id="PF16589">
    <property type="entry name" value="BRCT_2"/>
    <property type="match status" value="1"/>
</dbReference>
<evidence type="ECO:0000259" key="2">
    <source>
        <dbReference type="PROSITE" id="PS50172"/>
    </source>
</evidence>
<feature type="region of interest" description="Disordered" evidence="1">
    <location>
        <begin position="538"/>
        <end position="606"/>
    </location>
</feature>
<keyword evidence="4" id="KW-1185">Reference proteome</keyword>
<feature type="compositionally biased region" description="Polar residues" evidence="1">
    <location>
        <begin position="540"/>
        <end position="600"/>
    </location>
</feature>
<sequence>MINFNKILVDSSGNPVNFYLHSVKNFNYLKNFIESYGGIVKLKYKDSDNIVVLSDSQINKHFKVPYYSTDYVYDCITNNSLLDLNKYKIGPDNSTIDSSLFSSDFNYPVENSLPIDFLSKPLLKPPFLRNKPPLSYHKAVSFSSSDTNQFIPKFSIPKHKISSPKFQRSTSNSSTASKRKKIPFKKSLSSFAESQNKWKITTKPTLPNKSPPSTPINPSLSPAHNSNSNPNHNFAINTSLKFNLHDSPISINSENYTSNSPPKPQIISTFNKAPQIDFGLDPDDRFSDYILSSKSVPLLNIDKNTSFIDDSNSNHSNSDSSSFSSFLPPKSFDFRSPPNSSPHNSSTNSSPHNSSNNSSRPNSSTNSSRPNSSTNSSPHQSPKLKISSFDNNTSPLHLSTNDSISLSIDSNSLLDDQSSLFKIPSKISDFNDFGSEFNYDFDTEESDIFFSHPVSNNSNPYLDKLVGSIPPGSIFNDLSININSNSNLNQFSPENKNHSISSISSFSDLKTNISHNSPLSNISDPKLTKKTSALSLLPTDNNLTQNNSDKIISPEPNKSSHSTLPQSNDSSINTNNPSLHQQSNAVSPTISNNTPKNPTKSKMPLSKLVESYNNYRLKKQLRLSNNIINKDSELISNSHSTIQPNLVSTTTNEPRSVENHNSIQNNNLHNIQTLNPLQQTLNTDSSNNCQTLNSLNQLQYTAINLNQTPSKNYLHTQNVYNLIVPDHISSQQNSNSAENNLLAQLNSQKNIDPIFPTNIGSSLSALEKSTQVLSEFIMQNSNSSFSNPISANSTSISFNSITSSYNTSTGQNISILKNSSKSLLSSDIDYTFENIGKVSLSNDALAQDETPVLNKSTHNSSPGLNISSLDNNVPYTFENIVINTTQSLPTDCSETESPVIFTCNSKDVIHYDGSNVSKSDIKLDKEKTTLHEIDKDSIPASITTTRLESNIQSIYTFQSTPSSSENVKTSKSQSFDVSRTNNDVSLNSFIEEDPISTLDIRINTDSNSETIKSPLSPFKVPVESKLISNKDTIDVESRHPDFIFPKISRFNEHKENDTSSDNDNETLLISKASAINLLESNDYQAPDSILNPLPLDASTPNDGNRDLAFMEMSSTFSSNFSISECIESSNKKSDFSQIHNLFNSENETENGAKDEAANQTQNEAAKSRKYETKIQAENEAEIEAANETQNEAAKSRKYEISIESVNILDTTHKEVDRSKDNIDSLTYRPKENDIDSSTNRTIEAESQNEAQGYNKVDVSFQQETNTDIENMDEPEEYVVKDGEINETEIEDTIPSQQETKIESQKSTGVEIDNSEIIETQEKPEIEAEKAHIVQVKGADLESCTENTKNMSSLIKKIEIDISKECIPINIDLNFAEPIPFNKNSFINQEVISIEEDDNLSSQTNERSFPHRYKTRSASKIKISENTKKSKSKASKNKKHNSPGNDLRSKKNKRGRSNKKNFIELISSDHEVQAENHPLENNSYTLESPSLREVLSNSSDNCALSTLTSNLDINYNPNQSPVNNHHATINDLDPVSESLESQILIEDQVSCDKQSDSHNNIFDTANSTNPIISNKSDISSIDSSVNNEITPLSVINTENEVCQINDDPMYQKFSSSDISPEHINKYNFTGKSPNIDIYNSSHELQPDENVEIISLSEIKNEMNERKSELDSISELDFLNVIRNVSIEAEAPFRVEEFNFEINADGNRSDLVLQDSIEKNPNSNIKEQTKLLNLDNVEHQEADYILGSNNPSINPNFDSRGDNLLSSRNLESDENQNSASIANQVDNLEFSDPSADDQFRIDFADDLDLGNNLGQTPLIIDKNFNNSAKIIMPYPANDKIRIKINKKSKIPRRKKIKIIGLDLKRRLKINVEKINSFKSIIKRPRNELSNFSNNKSNDALIKKITAIYNKKPTASDKKTPVISNRKLDKISLKKNFESPNNTSSKAKIKLPSKPSKRLAKKVIRQAESNIKKPKTAGISISVLANTASVIPKTLHKSPIILVSKPPPILSKSDTTGDSSFATSLKPNKESELKLKSPAKTTKKTISKSRKQVISKTPLKSSTKASTKSLPSPFTKSTKVTPYSTLHKGVSSDLDNSLSEKLIKSATKTLTSDSTKVSAAHTSNPSKDVYSKAALSTESNLPLRPISNSIDRTLVKTNFSSALETPTKTPTRAATKRIAKLNANELFSANEDIIRGRALRPRLTNEFDGAATSYEVNKRNGKTPARRRRRRSSPSTVSEPGSVLRATNKSPKNFGFRKSEIVQDDSVLYDSDESDSGISLNIEKLLEIENMDDATFAGSLRDDFFGEFSNSQTGNRGPFCNNLGSMNNSILNRLPTLSDVFGSPSEAAAIDRVHCRSADIGPKAIFKGTGIGKVKKTFNKRKVAGNEHAIEKKFKAALRVDLGSPTRSNLFHLNKTIKEARIVPGVRIGTPAASKGDGPRLRSGRDRIGAEKSGLHGMIRAEQRGNISNDGIGKIIYSLENCSASSFKIRN</sequence>
<dbReference type="EMBL" id="LSSN01003249">
    <property type="protein sequence ID" value="OMJ13978.1"/>
    <property type="molecule type" value="Genomic_DNA"/>
</dbReference>
<dbReference type="PROSITE" id="PS50172">
    <property type="entry name" value="BRCT"/>
    <property type="match status" value="1"/>
</dbReference>
<reference evidence="3 4" key="1">
    <citation type="submission" date="2017-01" db="EMBL/GenBank/DDBJ databases">
        <authorList>
            <person name="Mah S.A."/>
            <person name="Swanson W.J."/>
            <person name="Moy G.W."/>
            <person name="Vacquier V.D."/>
        </authorList>
    </citation>
    <scope>NUCLEOTIDE SEQUENCE [LARGE SCALE GENOMIC DNA]</scope>
    <source>
        <strain evidence="3 4">GSMNP</strain>
    </source>
</reference>
<feature type="compositionally biased region" description="Low complexity" evidence="1">
    <location>
        <begin position="2052"/>
        <end position="2070"/>
    </location>
</feature>
<feature type="compositionally biased region" description="Low complexity" evidence="1">
    <location>
        <begin position="335"/>
        <end position="379"/>
    </location>
</feature>
<feature type="compositionally biased region" description="Basic residues" evidence="1">
    <location>
        <begin position="1428"/>
        <end position="1440"/>
    </location>
</feature>
<comment type="caution">
    <text evidence="3">The sequence shown here is derived from an EMBL/GenBank/DDBJ whole genome shotgun (WGS) entry which is preliminary data.</text>
</comment>
<dbReference type="InterPro" id="IPR001357">
    <property type="entry name" value="BRCT_dom"/>
</dbReference>
<feature type="compositionally biased region" description="Low complexity" evidence="1">
    <location>
        <begin position="217"/>
        <end position="233"/>
    </location>
</feature>
<accession>A0A1R1XH94</accession>
<protein>
    <recommendedName>
        <fullName evidence="2">BRCT domain-containing protein</fullName>
    </recommendedName>
</protein>